<dbReference type="EMBL" id="CACVBM020000188">
    <property type="protein sequence ID" value="CAA7015575.1"/>
    <property type="molecule type" value="Genomic_DNA"/>
</dbReference>
<comment type="caution">
    <text evidence="2">The sequence shown here is derived from an EMBL/GenBank/DDBJ whole genome shotgun (WGS) entry which is preliminary data.</text>
</comment>
<reference evidence="2" key="1">
    <citation type="submission" date="2020-01" db="EMBL/GenBank/DDBJ databases">
        <authorList>
            <person name="Mishra B."/>
        </authorList>
    </citation>
    <scope>NUCLEOTIDE SEQUENCE [LARGE SCALE GENOMIC DNA]</scope>
</reference>
<sequence>MGEKLAVLVENWTDGSTEIWISNKIDPNAVSWTKMFLRFRMREIRDTAATFFVDEKKKVAVVFAKGKQHLYKPTRNTAYIFGEDGFSKQLDLGESEHEFQFPYVCSYVPSPVQIKQSAPTRQKEKKPGYC</sequence>
<evidence type="ECO:0000259" key="1">
    <source>
        <dbReference type="Pfam" id="PF07734"/>
    </source>
</evidence>
<feature type="domain" description="F-box associated beta-propeller type 1" evidence="1">
    <location>
        <begin position="2"/>
        <end position="114"/>
    </location>
</feature>
<name>A0A6D2HPY4_9BRAS</name>
<keyword evidence="3" id="KW-1185">Reference proteome</keyword>
<evidence type="ECO:0000313" key="3">
    <source>
        <dbReference type="Proteomes" id="UP000467841"/>
    </source>
</evidence>
<protein>
    <recommendedName>
        <fullName evidence="1">F-box associated beta-propeller type 1 domain-containing protein</fullName>
    </recommendedName>
</protein>
<dbReference type="InterPro" id="IPR006527">
    <property type="entry name" value="F-box-assoc_dom_typ1"/>
</dbReference>
<organism evidence="2 3">
    <name type="scientific">Microthlaspi erraticum</name>
    <dbReference type="NCBI Taxonomy" id="1685480"/>
    <lineage>
        <taxon>Eukaryota</taxon>
        <taxon>Viridiplantae</taxon>
        <taxon>Streptophyta</taxon>
        <taxon>Embryophyta</taxon>
        <taxon>Tracheophyta</taxon>
        <taxon>Spermatophyta</taxon>
        <taxon>Magnoliopsida</taxon>
        <taxon>eudicotyledons</taxon>
        <taxon>Gunneridae</taxon>
        <taxon>Pentapetalae</taxon>
        <taxon>rosids</taxon>
        <taxon>malvids</taxon>
        <taxon>Brassicales</taxon>
        <taxon>Brassicaceae</taxon>
        <taxon>Coluteocarpeae</taxon>
        <taxon>Microthlaspi</taxon>
    </lineage>
</organism>
<dbReference type="Pfam" id="PF07734">
    <property type="entry name" value="FBA_1"/>
    <property type="match status" value="1"/>
</dbReference>
<dbReference type="AlphaFoldDB" id="A0A6D2HPY4"/>
<evidence type="ECO:0000313" key="2">
    <source>
        <dbReference type="EMBL" id="CAA7015575.1"/>
    </source>
</evidence>
<accession>A0A6D2HPY4</accession>
<gene>
    <name evidence="2" type="ORF">MERR_LOCUS2810</name>
</gene>
<dbReference type="OrthoDB" id="1106745at2759"/>
<dbReference type="Proteomes" id="UP000467841">
    <property type="component" value="Unassembled WGS sequence"/>
</dbReference>
<proteinExistence type="predicted"/>